<evidence type="ECO:0000256" key="4">
    <source>
        <dbReference type="ARBA" id="ARBA00023134"/>
    </source>
</evidence>
<dbReference type="GO" id="GO:0001664">
    <property type="term" value="F:G protein-coupled receptor binding"/>
    <property type="evidence" value="ECO:0000318"/>
    <property type="project" value="GO_Central"/>
</dbReference>
<dbReference type="EMBL" id="DS985242">
    <property type="protein sequence ID" value="EDV27798.1"/>
    <property type="molecule type" value="Genomic_DNA"/>
</dbReference>
<keyword evidence="5" id="KW-0807">Transducer</keyword>
<dbReference type="Proteomes" id="UP000009022">
    <property type="component" value="Unassembled WGS sequence"/>
</dbReference>
<evidence type="ECO:0000256" key="2">
    <source>
        <dbReference type="ARBA" id="ARBA00022741"/>
    </source>
</evidence>
<evidence type="ECO:0000313" key="9">
    <source>
        <dbReference type="Proteomes" id="UP000009022"/>
    </source>
</evidence>
<keyword evidence="1 7" id="KW-0479">Metal-binding</keyword>
<evidence type="ECO:0000256" key="6">
    <source>
        <dbReference type="PIRSR" id="PIRSR601019-1"/>
    </source>
</evidence>
<feature type="binding site" evidence="6">
    <location>
        <begin position="33"/>
        <end position="38"/>
    </location>
    <ligand>
        <name>GTP</name>
        <dbReference type="ChEBI" id="CHEBI:37565"/>
    </ligand>
</feature>
<evidence type="ECO:0000256" key="1">
    <source>
        <dbReference type="ARBA" id="ARBA00022723"/>
    </source>
</evidence>
<keyword evidence="9" id="KW-1185">Reference proteome</keyword>
<dbReference type="FunCoup" id="B3RQB5">
    <property type="interactions" value="2109"/>
</dbReference>
<dbReference type="GO" id="GO:0031683">
    <property type="term" value="F:G-protein beta/gamma-subunit complex binding"/>
    <property type="evidence" value="ECO:0000318"/>
    <property type="project" value="GO_Central"/>
</dbReference>
<dbReference type="PANTHER" id="PTHR10218:SF360">
    <property type="entry name" value="GUANINE NUCLEOTIDE-BINDING PROTEIN SUBUNIT ALPHA HOMOLOG"/>
    <property type="match status" value="1"/>
</dbReference>
<dbReference type="PANTHER" id="PTHR10218">
    <property type="entry name" value="GTP-BINDING PROTEIN ALPHA SUBUNIT"/>
    <property type="match status" value="1"/>
</dbReference>
<feature type="binding site" evidence="7">
    <location>
        <position position="173"/>
    </location>
    <ligand>
        <name>Mg(2+)</name>
        <dbReference type="ChEBI" id="CHEBI:18420"/>
    </ligand>
</feature>
<proteinExistence type="predicted"/>
<dbReference type="SUPFAM" id="SSF52540">
    <property type="entry name" value="P-loop containing nucleoside triphosphate hydrolases"/>
    <property type="match status" value="1"/>
</dbReference>
<dbReference type="GO" id="GO:0007188">
    <property type="term" value="P:adenylate cyclase-modulating G protein-coupled receptor signaling pathway"/>
    <property type="evidence" value="ECO:0000318"/>
    <property type="project" value="GO_Central"/>
</dbReference>
<evidence type="ECO:0000313" key="8">
    <source>
        <dbReference type="EMBL" id="EDV27798.1"/>
    </source>
</evidence>
<keyword evidence="4 6" id="KW-0342">GTP-binding</keyword>
<dbReference type="GO" id="GO:0005737">
    <property type="term" value="C:cytoplasm"/>
    <property type="evidence" value="ECO:0000318"/>
    <property type="project" value="GO_Central"/>
</dbReference>
<dbReference type="CTD" id="6750847"/>
<keyword evidence="2 6" id="KW-0547">Nucleotide-binding</keyword>
<dbReference type="OrthoDB" id="5817230at2759"/>
<dbReference type="InterPro" id="IPR001019">
    <property type="entry name" value="Gprotein_alpha_su"/>
</dbReference>
<keyword evidence="3 7" id="KW-0460">Magnesium</keyword>
<name>B3RQB5_TRIAD</name>
<organism evidence="8 9">
    <name type="scientific">Trichoplax adhaerens</name>
    <name type="common">Trichoplax reptans</name>
    <dbReference type="NCBI Taxonomy" id="10228"/>
    <lineage>
        <taxon>Eukaryota</taxon>
        <taxon>Metazoa</taxon>
        <taxon>Placozoa</taxon>
        <taxon>Uniplacotomia</taxon>
        <taxon>Trichoplacea</taxon>
        <taxon>Trichoplacidae</taxon>
        <taxon>Trichoplax</taxon>
    </lineage>
</organism>
<dbReference type="eggNOG" id="KOG0082">
    <property type="taxonomic scope" value="Eukaryota"/>
</dbReference>
<dbReference type="OMA" id="IMRRQIN"/>
<dbReference type="PRINTS" id="PR00318">
    <property type="entry name" value="GPROTEINA"/>
</dbReference>
<dbReference type="SUPFAM" id="SSF47895">
    <property type="entry name" value="Transducin (alpha subunit), insertion domain"/>
    <property type="match status" value="1"/>
</dbReference>
<dbReference type="SMART" id="SM00275">
    <property type="entry name" value="G_alpha"/>
    <property type="match status" value="1"/>
</dbReference>
<feature type="binding site" evidence="6">
    <location>
        <begin position="192"/>
        <end position="196"/>
    </location>
    <ligand>
        <name>GTP</name>
        <dbReference type="ChEBI" id="CHEBI:37565"/>
    </ligand>
</feature>
<dbReference type="KEGG" id="tad:TRIADDRAFT_49927"/>
<dbReference type="InParanoid" id="B3RQB5"/>
<dbReference type="Gene3D" id="1.10.400.10">
    <property type="entry name" value="GI Alpha 1, domain 2-like"/>
    <property type="match status" value="1"/>
</dbReference>
<evidence type="ECO:0000256" key="7">
    <source>
        <dbReference type="PIRSR" id="PIRSR601019-2"/>
    </source>
</evidence>
<dbReference type="CDD" id="cd00066">
    <property type="entry name" value="G-alpha"/>
    <property type="match status" value="1"/>
</dbReference>
<dbReference type="FunFam" id="3.40.50.300:FF:000692">
    <property type="entry name" value="Guanine nucleotide-binding protein subunit alpha"/>
    <property type="match status" value="1"/>
</dbReference>
<evidence type="ECO:0000256" key="3">
    <source>
        <dbReference type="ARBA" id="ARBA00022842"/>
    </source>
</evidence>
<dbReference type="PRINTS" id="PR00440">
    <property type="entry name" value="GPROTEINA12"/>
</dbReference>
<dbReference type="STRING" id="10228.B3RQB5"/>
<dbReference type="Gene3D" id="3.40.50.300">
    <property type="entry name" value="P-loop containing nucleotide triphosphate hydrolases"/>
    <property type="match status" value="1"/>
</dbReference>
<protein>
    <submittedName>
        <fullName evidence="8">Uncharacterized protein</fullName>
    </submittedName>
</protein>
<feature type="binding site" evidence="6">
    <location>
        <position position="318"/>
    </location>
    <ligand>
        <name>GTP</name>
        <dbReference type="ChEBI" id="CHEBI:37565"/>
    </ligand>
</feature>
<feature type="binding site" evidence="7">
    <location>
        <position position="37"/>
    </location>
    <ligand>
        <name>Mg(2+)</name>
        <dbReference type="ChEBI" id="CHEBI:18420"/>
    </ligand>
</feature>
<dbReference type="GeneID" id="6750847"/>
<dbReference type="GO" id="GO:0005525">
    <property type="term" value="F:GTP binding"/>
    <property type="evidence" value="ECO:0007669"/>
    <property type="project" value="UniProtKB-KW"/>
</dbReference>
<feature type="binding site" evidence="6">
    <location>
        <begin position="261"/>
        <end position="264"/>
    </location>
    <ligand>
        <name>GTP</name>
        <dbReference type="ChEBI" id="CHEBI:37565"/>
    </ligand>
</feature>
<feature type="binding site" evidence="6">
    <location>
        <begin position="167"/>
        <end position="173"/>
    </location>
    <ligand>
        <name>GTP</name>
        <dbReference type="ChEBI" id="CHEBI:37565"/>
    </ligand>
</feature>
<sequence>MKRRNSKLIDKELSKEKKSRGRQIKILLLGAGESGKSTFLKQMRIIHGEEYSQKDLMEFKNLIYGNVVKNMRVLITARDSLGIKWANADYEDYAQELLAIDTKSTVFDYAAFMSYAGKVVDLWQDRAIQQTYDKRNLYQLSDSTYYFMDRMKSLMDKAYVPTKQDVLRSRKATTNIVELTLNINRVPFTFVDVGGQRSQRRKWLQCFEGVTSVLFLVSSCAYDQVLLEDNRTNRIVESCQIFDTIINNKFFAKVAIILFFNKTDILIEKVSLVSIKDYFPEFSRDPKKIEDVKHFLITMFEKVSNDQKRGLYHHFTTATDTENIKFVFNAVREMILEENMSILMLQ</sequence>
<dbReference type="PhylomeDB" id="B3RQB5"/>
<dbReference type="PROSITE" id="PS51882">
    <property type="entry name" value="G_ALPHA"/>
    <property type="match status" value="1"/>
</dbReference>
<dbReference type="InterPro" id="IPR000469">
    <property type="entry name" value="Gprotein_alpha_12/13"/>
</dbReference>
<dbReference type="RefSeq" id="XP_002109632.1">
    <property type="nucleotide sequence ID" value="XM_002109596.1"/>
</dbReference>
<dbReference type="FunFam" id="3.40.50.300:FF:000754">
    <property type="entry name" value="Guanine nucleotide-binding protein subunit alpha-13"/>
    <property type="match status" value="1"/>
</dbReference>
<dbReference type="GO" id="GO:0046872">
    <property type="term" value="F:metal ion binding"/>
    <property type="evidence" value="ECO:0007669"/>
    <property type="project" value="UniProtKB-KW"/>
</dbReference>
<dbReference type="InterPro" id="IPR011025">
    <property type="entry name" value="GproteinA_insert"/>
</dbReference>
<reference evidence="8 9" key="1">
    <citation type="journal article" date="2008" name="Nature">
        <title>The Trichoplax genome and the nature of placozoans.</title>
        <authorList>
            <person name="Srivastava M."/>
            <person name="Begovic E."/>
            <person name="Chapman J."/>
            <person name="Putnam N.H."/>
            <person name="Hellsten U."/>
            <person name="Kawashima T."/>
            <person name="Kuo A."/>
            <person name="Mitros T."/>
            <person name="Salamov A."/>
            <person name="Carpenter M.L."/>
            <person name="Signorovitch A.Y."/>
            <person name="Moreno M.A."/>
            <person name="Kamm K."/>
            <person name="Grimwood J."/>
            <person name="Schmutz J."/>
            <person name="Shapiro H."/>
            <person name="Grigoriev I.V."/>
            <person name="Buss L.W."/>
            <person name="Schierwater B."/>
            <person name="Dellaporta S.L."/>
            <person name="Rokhsar D.S."/>
        </authorList>
    </citation>
    <scope>NUCLEOTIDE SEQUENCE [LARGE SCALE GENOMIC DNA]</scope>
    <source>
        <strain evidence="8 9">Grell-BS-1999</strain>
    </source>
</reference>
<gene>
    <name evidence="8" type="ORF">TRIADDRAFT_49927</name>
</gene>
<dbReference type="Pfam" id="PF00503">
    <property type="entry name" value="G-alpha"/>
    <property type="match status" value="1"/>
</dbReference>
<dbReference type="AlphaFoldDB" id="B3RQB5"/>
<dbReference type="HOGENOM" id="CLU_014184_3_1_1"/>
<accession>B3RQB5</accession>
<dbReference type="InterPro" id="IPR027417">
    <property type="entry name" value="P-loop_NTPase"/>
</dbReference>
<dbReference type="GO" id="GO:0003924">
    <property type="term" value="F:GTPase activity"/>
    <property type="evidence" value="ECO:0000318"/>
    <property type="project" value="GO_Central"/>
</dbReference>
<dbReference type="GO" id="GO:0007266">
    <property type="term" value="P:Rho protein signal transduction"/>
    <property type="evidence" value="ECO:0007669"/>
    <property type="project" value="InterPro"/>
</dbReference>
<evidence type="ECO:0000256" key="5">
    <source>
        <dbReference type="ARBA" id="ARBA00023224"/>
    </source>
</evidence>
<feature type="binding site" evidence="6">
    <location>
        <begin position="142"/>
        <end position="143"/>
    </location>
    <ligand>
        <name>GTP</name>
        <dbReference type="ChEBI" id="CHEBI:37565"/>
    </ligand>
</feature>
<dbReference type="GO" id="GO:0005834">
    <property type="term" value="C:heterotrimeric G-protein complex"/>
    <property type="evidence" value="ECO:0000318"/>
    <property type="project" value="GO_Central"/>
</dbReference>